<feature type="domain" description="DnaT DNA-binding" evidence="2">
    <location>
        <begin position="184"/>
        <end position="251"/>
    </location>
</feature>
<evidence type="ECO:0000256" key="1">
    <source>
        <dbReference type="SAM" id="MobiDB-lite"/>
    </source>
</evidence>
<dbReference type="Gene3D" id="1.10.8.1180">
    <property type="match status" value="1"/>
</dbReference>
<name>A0A1H6ULY8_9GAMM</name>
<evidence type="ECO:0000313" key="4">
    <source>
        <dbReference type="Proteomes" id="UP000199005"/>
    </source>
</evidence>
<dbReference type="Proteomes" id="UP000199005">
    <property type="component" value="Unassembled WGS sequence"/>
</dbReference>
<dbReference type="RefSeq" id="WP_090899733.1">
    <property type="nucleotide sequence ID" value="NZ_FNYO01000026.1"/>
</dbReference>
<feature type="region of interest" description="Disordered" evidence="1">
    <location>
        <begin position="262"/>
        <end position="286"/>
    </location>
</feature>
<feature type="region of interest" description="Disordered" evidence="1">
    <location>
        <begin position="98"/>
        <end position="170"/>
    </location>
</feature>
<accession>A0A1H6ULY8</accession>
<proteinExistence type="predicted"/>
<dbReference type="EMBL" id="FNYO01000026">
    <property type="protein sequence ID" value="SEI90727.1"/>
    <property type="molecule type" value="Genomic_DNA"/>
</dbReference>
<feature type="compositionally biased region" description="Polar residues" evidence="1">
    <location>
        <begin position="122"/>
        <end position="139"/>
    </location>
</feature>
<evidence type="ECO:0000259" key="2">
    <source>
        <dbReference type="Pfam" id="PF17948"/>
    </source>
</evidence>
<dbReference type="InterPro" id="IPR040480">
    <property type="entry name" value="DnaT_DNA_bind"/>
</dbReference>
<dbReference type="Pfam" id="PF17948">
    <property type="entry name" value="DnaT"/>
    <property type="match status" value="1"/>
</dbReference>
<protein>
    <submittedName>
        <fullName evidence="3">Uncharacterized conserved protein YdaU, DUF1376 family</fullName>
    </submittedName>
</protein>
<dbReference type="InterPro" id="IPR010781">
    <property type="entry name" value="DUF1376"/>
</dbReference>
<dbReference type="AlphaFoldDB" id="A0A1H6ULY8"/>
<dbReference type="STRING" id="170623.SAMN04244579_02403"/>
<dbReference type="Pfam" id="PF07120">
    <property type="entry name" value="DUF1376"/>
    <property type="match status" value="1"/>
</dbReference>
<organism evidence="3 4">
    <name type="scientific">Azotobacter beijerinckii</name>
    <dbReference type="NCBI Taxonomy" id="170623"/>
    <lineage>
        <taxon>Bacteria</taxon>
        <taxon>Pseudomonadati</taxon>
        <taxon>Pseudomonadota</taxon>
        <taxon>Gammaproteobacteria</taxon>
        <taxon>Pseudomonadales</taxon>
        <taxon>Pseudomonadaceae</taxon>
        <taxon>Azotobacter</taxon>
    </lineage>
</organism>
<gene>
    <name evidence="3" type="ORF">SAMN04244579_02403</name>
</gene>
<sequence>MAALPYMQLYVADYLADTAHLTTLEHGAYLLLMFNYWQRGESFKAKDEQSLNKRLATVARLSIAEWEEVRETLEDFFEVTDTEWSHRRIDRDLEAVNAKSGKAKAAGKASAKRRSSERSTDVEQTLSVHSASVEQTLNHTDTDTDTEVKAPLTPAGEDAAPVEPEQEPAQAARAEPAAPVAGLFPMHLEWVPDQVQLKARATMAGLSLDLFDREAIAGFVIHHEAKGLAKTEREWLAALVNWVKRDAVQAAARPAAVVNFPGKGQRRANGPDFEDDGWRTMTEYDL</sequence>
<reference evidence="3 4" key="1">
    <citation type="submission" date="2016-10" db="EMBL/GenBank/DDBJ databases">
        <authorList>
            <person name="de Groot N.N."/>
        </authorList>
    </citation>
    <scope>NUCLEOTIDE SEQUENCE [LARGE SCALE GENOMIC DNA]</scope>
    <source>
        <strain evidence="3 4">DSM 1041</strain>
    </source>
</reference>
<feature type="compositionally biased region" description="Low complexity" evidence="1">
    <location>
        <begin position="98"/>
        <end position="109"/>
    </location>
</feature>
<feature type="compositionally biased region" description="Low complexity" evidence="1">
    <location>
        <begin position="159"/>
        <end position="170"/>
    </location>
</feature>
<evidence type="ECO:0000313" key="3">
    <source>
        <dbReference type="EMBL" id="SEI90727.1"/>
    </source>
</evidence>